<proteinExistence type="predicted"/>
<dbReference type="InterPro" id="IPR035892">
    <property type="entry name" value="C2_domain_sf"/>
</dbReference>
<dbReference type="Pfam" id="PF23445">
    <property type="entry name" value="WHD_SNRNP200"/>
    <property type="match status" value="2"/>
</dbReference>
<dbReference type="CDD" id="cd18795">
    <property type="entry name" value="SF2_C_Ski2"/>
    <property type="match status" value="1"/>
</dbReference>
<dbReference type="GeneID" id="37270332"/>
<accession>A0A316Z763</accession>
<dbReference type="PROSITE" id="PS51194">
    <property type="entry name" value="HELICASE_CTER"/>
    <property type="match status" value="1"/>
</dbReference>
<dbReference type="OrthoDB" id="5575at2759"/>
<keyword evidence="14" id="KW-1185">Reference proteome</keyword>
<dbReference type="FunFam" id="1.10.150.20:FF:000013">
    <property type="entry name" value="U5 small nuclear ribonucleoprotein kDa helicase"/>
    <property type="match status" value="1"/>
</dbReference>
<dbReference type="Gene3D" id="1.10.3380.10">
    <property type="entry name" value="Sec63 N-terminal domain-like domain"/>
    <property type="match status" value="2"/>
</dbReference>
<dbReference type="CDD" id="cd18019">
    <property type="entry name" value="DEXHc_Brr2_1"/>
    <property type="match status" value="1"/>
</dbReference>
<dbReference type="FunFam" id="1.10.10.10:FF:000012">
    <property type="entry name" value="U5 small nuclear ribonucleoprotein helicase"/>
    <property type="match status" value="1"/>
</dbReference>
<dbReference type="InterPro" id="IPR014001">
    <property type="entry name" value="Helicase_ATP-bd"/>
</dbReference>
<dbReference type="GO" id="GO:0000393">
    <property type="term" value="P:spliceosomal conformational changes to generate catalytic conformation"/>
    <property type="evidence" value="ECO:0007669"/>
    <property type="project" value="UniProtKB-ARBA"/>
</dbReference>
<evidence type="ECO:0000259" key="11">
    <source>
        <dbReference type="PROSITE" id="PS51192"/>
    </source>
</evidence>
<dbReference type="GO" id="GO:0016787">
    <property type="term" value="F:hydrolase activity"/>
    <property type="evidence" value="ECO:0007669"/>
    <property type="project" value="UniProtKB-KW"/>
</dbReference>
<feature type="region of interest" description="Disordered" evidence="10">
    <location>
        <begin position="21"/>
        <end position="89"/>
    </location>
</feature>
<dbReference type="FunFam" id="1.10.10.10:FF:000024">
    <property type="entry name" value="U5 small nuclear ribonucleoprotein helicase"/>
    <property type="match status" value="1"/>
</dbReference>
<evidence type="ECO:0000256" key="2">
    <source>
        <dbReference type="ARBA" id="ARBA00012552"/>
    </source>
</evidence>
<dbReference type="SUPFAM" id="SSF46785">
    <property type="entry name" value="Winged helix' DNA-binding domain"/>
    <property type="match status" value="1"/>
</dbReference>
<dbReference type="Gene3D" id="1.10.10.10">
    <property type="entry name" value="Winged helix-like DNA-binding domain superfamily/Winged helix DNA-binding domain"/>
    <property type="match status" value="2"/>
</dbReference>
<dbReference type="Gene3D" id="3.40.50.300">
    <property type="entry name" value="P-loop containing nucleotide triphosphate hydrolases"/>
    <property type="match status" value="4"/>
</dbReference>
<dbReference type="Pfam" id="PF00270">
    <property type="entry name" value="DEAD"/>
    <property type="match status" value="2"/>
</dbReference>
<dbReference type="FunFam" id="3.40.50.300:FF:000062">
    <property type="entry name" value="U5 small nuclear ribonucleoprotein helicase"/>
    <property type="match status" value="1"/>
</dbReference>
<evidence type="ECO:0000259" key="12">
    <source>
        <dbReference type="PROSITE" id="PS51194"/>
    </source>
</evidence>
<evidence type="ECO:0000256" key="3">
    <source>
        <dbReference type="ARBA" id="ARBA00022737"/>
    </source>
</evidence>
<evidence type="ECO:0000256" key="8">
    <source>
        <dbReference type="ARBA" id="ARBA00023242"/>
    </source>
</evidence>
<dbReference type="FunFam" id="2.60.40.150:FF:000004">
    <property type="entry name" value="RNA helicase, activating signal cointegrator 1"/>
    <property type="match status" value="1"/>
</dbReference>
<dbReference type="GO" id="GO:0005682">
    <property type="term" value="C:U5 snRNP"/>
    <property type="evidence" value="ECO:0007669"/>
    <property type="project" value="UniProtKB-ARBA"/>
</dbReference>
<dbReference type="GO" id="GO:0000712">
    <property type="term" value="P:resolution of meiotic recombination intermediates"/>
    <property type="evidence" value="ECO:0007669"/>
    <property type="project" value="TreeGrafter"/>
</dbReference>
<dbReference type="SMART" id="SM00973">
    <property type="entry name" value="Sec63"/>
    <property type="match status" value="2"/>
</dbReference>
<dbReference type="Gene3D" id="1.10.150.20">
    <property type="entry name" value="5' to 3' exonuclease, C-terminal subdomain"/>
    <property type="match status" value="2"/>
</dbReference>
<dbReference type="FunFam" id="3.40.50.300:FF:000368">
    <property type="entry name" value="U5 small nuclear ribonucleoprotein 200 kDa helicase"/>
    <property type="match status" value="1"/>
</dbReference>
<dbReference type="Gene3D" id="2.60.40.150">
    <property type="entry name" value="C2 domain"/>
    <property type="match status" value="2"/>
</dbReference>
<evidence type="ECO:0000313" key="13">
    <source>
        <dbReference type="EMBL" id="PWN96808.1"/>
    </source>
</evidence>
<comment type="catalytic activity">
    <reaction evidence="9">
        <text>ATP + H2O = ADP + phosphate + H(+)</text>
        <dbReference type="Rhea" id="RHEA:13065"/>
        <dbReference type="ChEBI" id="CHEBI:15377"/>
        <dbReference type="ChEBI" id="CHEBI:15378"/>
        <dbReference type="ChEBI" id="CHEBI:30616"/>
        <dbReference type="ChEBI" id="CHEBI:43474"/>
        <dbReference type="ChEBI" id="CHEBI:456216"/>
        <dbReference type="EC" id="3.6.4.13"/>
    </reaction>
</comment>
<dbReference type="Pfam" id="PF18149">
    <property type="entry name" value="Helicase_PWI"/>
    <property type="match status" value="1"/>
</dbReference>
<evidence type="ECO:0000256" key="4">
    <source>
        <dbReference type="ARBA" id="ARBA00022741"/>
    </source>
</evidence>
<dbReference type="EMBL" id="KZ819297">
    <property type="protein sequence ID" value="PWN96808.1"/>
    <property type="molecule type" value="Genomic_DNA"/>
</dbReference>
<reference evidence="13 14" key="1">
    <citation type="journal article" date="2018" name="Mol. Biol. Evol.">
        <title>Broad Genomic Sampling Reveals a Smut Pathogenic Ancestry of the Fungal Clade Ustilaginomycotina.</title>
        <authorList>
            <person name="Kijpornyongpan T."/>
            <person name="Mondo S.J."/>
            <person name="Barry K."/>
            <person name="Sandor L."/>
            <person name="Lee J."/>
            <person name="Lipzen A."/>
            <person name="Pangilinan J."/>
            <person name="LaButti K."/>
            <person name="Hainaut M."/>
            <person name="Henrissat B."/>
            <person name="Grigoriev I.V."/>
            <person name="Spatafora J.W."/>
            <person name="Aime M.C."/>
        </authorList>
    </citation>
    <scope>NUCLEOTIDE SEQUENCE [LARGE SCALE GENOMIC DNA]</scope>
    <source>
        <strain evidence="13 14">MCA 4186</strain>
    </source>
</reference>
<dbReference type="SMART" id="SM00487">
    <property type="entry name" value="DEXDc"/>
    <property type="match status" value="2"/>
</dbReference>
<dbReference type="Pfam" id="PF02889">
    <property type="entry name" value="Sec63"/>
    <property type="match status" value="2"/>
</dbReference>
<dbReference type="FunFam" id="3.40.50.300:FF:000102">
    <property type="entry name" value="RNA helicase, activating signal cointegrator 1"/>
    <property type="match status" value="1"/>
</dbReference>
<dbReference type="SUPFAM" id="SSF52540">
    <property type="entry name" value="P-loop containing nucleoside triphosphate hydrolases"/>
    <property type="match status" value="4"/>
</dbReference>
<dbReference type="InterPro" id="IPR036390">
    <property type="entry name" value="WH_DNA-bd_sf"/>
</dbReference>
<dbReference type="InterPro" id="IPR011545">
    <property type="entry name" value="DEAD/DEAH_box_helicase_dom"/>
</dbReference>
<dbReference type="InterPro" id="IPR036388">
    <property type="entry name" value="WH-like_DNA-bd_sf"/>
</dbReference>
<feature type="region of interest" description="Disordered" evidence="10">
    <location>
        <begin position="215"/>
        <end position="266"/>
    </location>
</feature>
<dbReference type="PANTHER" id="PTHR47961:SF4">
    <property type="entry name" value="ACTIVATING SIGNAL COINTEGRATOR 1 COMPLEX SUBUNIT 3"/>
    <property type="match status" value="1"/>
</dbReference>
<feature type="region of interest" description="Disordered" evidence="10">
    <location>
        <begin position="2177"/>
        <end position="2209"/>
    </location>
</feature>
<sequence>MPPKKQDLSGYQYSAISSLVTQTDRRLVDRHDNEPTGAPETLVGRIDPKAMGSRAGREGIKDLDKKRKKAEEDGEVRRPRPATGQAAVGQGYADVLQATADIEGLSYVPRTAETRETYEMILNMTLRALGDQTSDVVRSAADGVIETLKLDDLRDSEKAKEIESILGVNLDAETFGQLLNLSKKLTDYSVEGEETGDPDADRRGALDEDGVAVLFENEEEEEDDKEQDTYVVREESDDEDEDAAPKDEDAAEEAQDGASDASGEEKLVIGERNGTAAGRGAAGADTGVLSPHQVDSFWLQRLLTGAYPDAHEATEKASRALDILGHDTSARDAENDLMELFDYDKFDIVQTLIRNREVVVWCTRLGRADETSRADVEVEMRERGVGWILKALRGDTKSGAAPAGLVPMDIDDDAKARAHRITTAATLAPGSTLAPRKGVDLEAMAFSAGGHLNSNAKVRLPEGSYKRSKKGYEEIHIPAPTKRTVPENEIVPISALPAWAQSAFPGAKALNPVQSRCYPIAFGEDEPMLLCAPTGAGKTNVAMLTMLNEMSKWRDERTGAFDLNAFKIVYVAPMKALVAEQAENFRARLSHYGITVNELTGDSQLTKQQIAETQVIVTTPEKWDVISRKSTDTSYTNLVRLMIVDEIHLLHDDRGPVLESIIARTIRKMEQLNDPVRLVGLSATLPNYKDVATFLRVNPKRGLFYFEAAYRPCPLKQEYVGITEKKAIRRFQVMNDVCYEKTLEQAGKNQVLIFCHSRKETAKTAKFIRDHAMENDTLQQFLPQSSASREVLQTELENVKDANLRDVMPYGFGIHHAGMNRADRQLVEDLFGDGHLQVLVSTATLAWGVNLPAHTVIIKGTQIYNPEKGRWCELSPQDMLQMLGRAGRPQYDTFGEGIIITNHDQLQYYLSLLNQQLPIESQLVSKLADNLNAEIVLGTIRNRDEAVAWLGYTYLYVRMLRTPALYSITADYADDDPFLEQKRADIIHSAAVILEKCGMLRYDRKTGQFATNDLGRVASHYYIAHTSMATYLQHLKPHLGMIELFRIFALSDEFKHQMVRQDEKLEVGKLLERVPIPVKETLEDPAAKINVLLQTWISQLKLEGYVLAADMVYVTQSAGRILRALFEICLRRGYARLSHVALDLCKMVEGRQWGSMTPLRQFKGVPPGLVRRLERMEYPFNRLRDLEPNEIGELIGEPKAGRLVHRLVNQFPRLELQAFFQPITRSLLHVQLTITPDFQWDEKHHGGAQSFHIIVEDVDGEAVLFHDTFLLRQRYAQEEHSVTFTVPMTDPVPPNYYISVVSDRWLQSEVRLPISFKNLILPEKFPPHTRLEDRQPMPVRSLESGEAQALYADAFDTFNKIQTQTFHSLYETDDSTFVGAPTGSGKTVCAELAMMRLWAESRSRGDEQTPRTVCIVPFDAMLPPRVAEWKAKFASFGGGKEIVGLTGETSADLRLLELADVVIATPEQWDVLSRRWRQRKNVQSVGLYIADEVQMLGDWRLGPTYEIVLSRARFVAAQTGNKTRFVALSVPLGNARDLGDWLGCPAASVYNFSPAARPVPVEVHLQSFSIPHFPSLMIAMVKPAYLAIVEHAADSPVLAFVPSRKQTKLTANDLLSYVLADSEREGGESRFLNIEADDLKPHLARLQDRDLAETLEHGIGFYHEGLSRGDRTIVERLYNAGAIQVVIASKEVAWSIPLTAHLVLILSVQSYEGKEHRYIDYPLTDVLQMVGRATRIGASGQGSRCVLLCQATRKAFFMKFLAEGLPVESRLSSYAQDFFNAEIVARTIDDKQSAVDILTWTLMYRRLQQNPQAYNCQGSSMQHIGDFLSELVETTLADLENAKCITIEDEMDVAPLNLGMISSFYNISYVSIDVFNMSLKERTKMKGLLEIVSSAAEFEDIPIRQHEDVVLRRIYDRLPHKLEKINLQSPYHKVFVLLQAHFARLSLPPDLESDQKLILGKILNLLSACVDVMSSNAYLNALVAMELSQMCVQAVWDRDSPLRQVPHFTPDVIERCKARGIEDVFALGDTLPDLSDKERDALLQMDKRQLADVARFTNAFPYVEVSFEIEEQDALSAGAPITLNVTLARDEDDEDDEEPADPTVVAPYYPNRKLCNWWLVVGDPGARTLLSIKRVTITKTLQTKLEFTLPKGVHSRLKLFLMSDSYLAADRELELPALDVAEGEDSDEDSDESSAAASDDDEDTEMAEA</sequence>
<evidence type="ECO:0000256" key="9">
    <source>
        <dbReference type="ARBA" id="ARBA00047984"/>
    </source>
</evidence>
<evidence type="ECO:0000313" key="14">
    <source>
        <dbReference type="Proteomes" id="UP000245946"/>
    </source>
</evidence>
<dbReference type="FunFam" id="3.40.50.300:FF:000254">
    <property type="entry name" value="U5 small nuclear ribonucleoprotein helicase"/>
    <property type="match status" value="1"/>
</dbReference>
<feature type="domain" description="Helicase ATP-binding" evidence="11">
    <location>
        <begin position="1367"/>
        <end position="1550"/>
    </location>
</feature>
<dbReference type="Proteomes" id="UP000245946">
    <property type="component" value="Unassembled WGS sequence"/>
</dbReference>
<evidence type="ECO:0000256" key="1">
    <source>
        <dbReference type="ARBA" id="ARBA00004123"/>
    </source>
</evidence>
<dbReference type="PROSITE" id="PS51192">
    <property type="entry name" value="HELICASE_ATP_BIND_1"/>
    <property type="match status" value="2"/>
</dbReference>
<dbReference type="FunFam" id="1.10.3380.10:FF:000002">
    <property type="entry name" value="Activating signal cointegrator 1 complex subunit 3"/>
    <property type="match status" value="1"/>
</dbReference>
<dbReference type="Pfam" id="PF00271">
    <property type="entry name" value="Helicase_C"/>
    <property type="match status" value="1"/>
</dbReference>
<feature type="domain" description="Helicase C-terminal" evidence="12">
    <location>
        <begin position="714"/>
        <end position="931"/>
    </location>
</feature>
<dbReference type="Pfam" id="PF21188">
    <property type="entry name" value="BRR2_plug"/>
    <property type="match status" value="1"/>
</dbReference>
<dbReference type="PANTHER" id="PTHR47961">
    <property type="entry name" value="DNA POLYMERASE THETA, PUTATIVE (AFU_ORTHOLOGUE AFUA_1G05260)-RELATED"/>
    <property type="match status" value="1"/>
</dbReference>
<dbReference type="GO" id="GO:0003676">
    <property type="term" value="F:nucleic acid binding"/>
    <property type="evidence" value="ECO:0007669"/>
    <property type="project" value="InterPro"/>
</dbReference>
<organism evidence="13 14">
    <name type="scientific">Tilletiopsis washingtonensis</name>
    <dbReference type="NCBI Taxonomy" id="58919"/>
    <lineage>
        <taxon>Eukaryota</taxon>
        <taxon>Fungi</taxon>
        <taxon>Dikarya</taxon>
        <taxon>Basidiomycota</taxon>
        <taxon>Ustilaginomycotina</taxon>
        <taxon>Exobasidiomycetes</taxon>
        <taxon>Entylomatales</taxon>
        <taxon>Entylomatales incertae sedis</taxon>
        <taxon>Tilletiopsis</taxon>
    </lineage>
</organism>
<dbReference type="GO" id="GO:0005524">
    <property type="term" value="F:ATP binding"/>
    <property type="evidence" value="ECO:0007669"/>
    <property type="project" value="UniProtKB-KW"/>
</dbReference>
<dbReference type="InterPro" id="IPR001650">
    <property type="entry name" value="Helicase_C-like"/>
</dbReference>
<comment type="subcellular location">
    <subcellularLocation>
        <location evidence="1">Nucleus</location>
    </subcellularLocation>
</comment>
<dbReference type="FunFam" id="2.60.40.150:FF:000133">
    <property type="entry name" value="Pre-mRNA splicing helicase, putative"/>
    <property type="match status" value="1"/>
</dbReference>
<feature type="compositionally biased region" description="Acidic residues" evidence="10">
    <location>
        <begin position="216"/>
        <end position="226"/>
    </location>
</feature>
<dbReference type="PIRSF" id="PIRSF039073">
    <property type="entry name" value="BRR2"/>
    <property type="match status" value="1"/>
</dbReference>
<keyword evidence="8" id="KW-0539">Nucleus</keyword>
<dbReference type="RefSeq" id="XP_025597087.1">
    <property type="nucleotide sequence ID" value="XM_025742788.1"/>
</dbReference>
<dbReference type="InterPro" id="IPR050474">
    <property type="entry name" value="Hel308_SKI2-like"/>
</dbReference>
<keyword evidence="5" id="KW-0378">Hydrolase</keyword>
<name>A0A316Z763_9BASI</name>
<evidence type="ECO:0000256" key="7">
    <source>
        <dbReference type="ARBA" id="ARBA00022840"/>
    </source>
</evidence>
<dbReference type="InterPro" id="IPR014756">
    <property type="entry name" value="Ig_E-set"/>
</dbReference>
<dbReference type="InterPro" id="IPR057842">
    <property type="entry name" value="WH_MER3"/>
</dbReference>
<evidence type="ECO:0000256" key="5">
    <source>
        <dbReference type="ARBA" id="ARBA00022801"/>
    </source>
</evidence>
<dbReference type="SUPFAM" id="SSF158702">
    <property type="entry name" value="Sec63 N-terminal domain-like"/>
    <property type="match status" value="2"/>
</dbReference>
<keyword evidence="7" id="KW-0067">ATP-binding</keyword>
<keyword evidence="4" id="KW-0547">Nucleotide-binding</keyword>
<dbReference type="GO" id="GO:0003678">
    <property type="term" value="F:DNA helicase activity"/>
    <property type="evidence" value="ECO:0007669"/>
    <property type="project" value="TreeGrafter"/>
</dbReference>
<dbReference type="InterPro" id="IPR027417">
    <property type="entry name" value="P-loop_NTPase"/>
</dbReference>
<dbReference type="InterPro" id="IPR004179">
    <property type="entry name" value="Sec63-dom"/>
</dbReference>
<keyword evidence="6 13" id="KW-0347">Helicase</keyword>
<feature type="compositionally biased region" description="Acidic residues" evidence="10">
    <location>
        <begin position="2181"/>
        <end position="2209"/>
    </location>
</feature>
<dbReference type="EC" id="3.6.4.13" evidence="2"/>
<feature type="compositionally biased region" description="Basic and acidic residues" evidence="10">
    <location>
        <begin position="55"/>
        <end position="78"/>
    </location>
</feature>
<dbReference type="CDD" id="cd18021">
    <property type="entry name" value="DEXHc_Brr2_2"/>
    <property type="match status" value="1"/>
</dbReference>
<keyword evidence="3" id="KW-0677">Repeat</keyword>
<gene>
    <name evidence="13" type="ORF">FA09DRAFT_330900</name>
</gene>
<feature type="compositionally biased region" description="Basic and acidic residues" evidence="10">
    <location>
        <begin position="23"/>
        <end position="34"/>
    </location>
</feature>
<dbReference type="SUPFAM" id="SSF81296">
    <property type="entry name" value="E set domains"/>
    <property type="match status" value="1"/>
</dbReference>
<dbReference type="FunFam" id="1.10.150.20:FF:000004">
    <property type="entry name" value="U5 small nuclear ribonucleoprotein helicase"/>
    <property type="match status" value="1"/>
</dbReference>
<dbReference type="FunFam" id="1.10.3380.10:FF:000001">
    <property type="entry name" value="U5 small nuclear ribonucleoprotein helicase"/>
    <property type="match status" value="1"/>
</dbReference>
<evidence type="ECO:0000256" key="6">
    <source>
        <dbReference type="ARBA" id="ARBA00022806"/>
    </source>
</evidence>
<evidence type="ECO:0000256" key="10">
    <source>
        <dbReference type="SAM" id="MobiDB-lite"/>
    </source>
</evidence>
<dbReference type="InterPro" id="IPR048863">
    <property type="entry name" value="BRR2_plug"/>
</dbReference>
<dbReference type="InterPro" id="IPR041094">
    <property type="entry name" value="Brr2_helicase_PWI"/>
</dbReference>
<feature type="domain" description="Helicase ATP-binding" evidence="11">
    <location>
        <begin position="519"/>
        <end position="703"/>
    </location>
</feature>
<dbReference type="GO" id="GO:0003724">
    <property type="term" value="F:RNA helicase activity"/>
    <property type="evidence" value="ECO:0007669"/>
    <property type="project" value="UniProtKB-EC"/>
</dbReference>
<dbReference type="STRING" id="58919.A0A316Z763"/>
<protein>
    <recommendedName>
        <fullName evidence="2">RNA helicase</fullName>
        <ecNumber evidence="2">3.6.4.13</ecNumber>
    </recommendedName>
</protein>
<dbReference type="SMART" id="SM00490">
    <property type="entry name" value="HELICc"/>
    <property type="match status" value="2"/>
</dbReference>